<dbReference type="InterPro" id="IPR005946">
    <property type="entry name" value="Rib-P_diPkinase"/>
</dbReference>
<dbReference type="InterPro" id="IPR029099">
    <property type="entry name" value="Pribosyltran_N"/>
</dbReference>
<evidence type="ECO:0000259" key="4">
    <source>
        <dbReference type="Pfam" id="PF13793"/>
    </source>
</evidence>
<dbReference type="AlphaFoldDB" id="A0A845MIV2"/>
<dbReference type="SMART" id="SM01400">
    <property type="entry name" value="Pribosyltran_N"/>
    <property type="match status" value="1"/>
</dbReference>
<dbReference type="Gene3D" id="3.40.50.2020">
    <property type="match status" value="2"/>
</dbReference>
<dbReference type="SUPFAM" id="SSF53271">
    <property type="entry name" value="PRTase-like"/>
    <property type="match status" value="2"/>
</dbReference>
<keyword evidence="1 2" id="KW-0545">Nucleotide biosynthesis</keyword>
<dbReference type="GO" id="GO:0006015">
    <property type="term" value="P:5-phosphoribose 1-diphosphate biosynthetic process"/>
    <property type="evidence" value="ECO:0007669"/>
    <property type="project" value="TreeGrafter"/>
</dbReference>
<dbReference type="GO" id="GO:0000287">
    <property type="term" value="F:magnesium ion binding"/>
    <property type="evidence" value="ECO:0007669"/>
    <property type="project" value="InterPro"/>
</dbReference>
<dbReference type="PANTHER" id="PTHR10210">
    <property type="entry name" value="RIBOSE-PHOSPHATE DIPHOSPHOKINASE FAMILY MEMBER"/>
    <property type="match status" value="1"/>
</dbReference>
<evidence type="ECO:0000259" key="3">
    <source>
        <dbReference type="Pfam" id="PF00156"/>
    </source>
</evidence>
<keyword evidence="5" id="KW-0808">Transferase</keyword>
<dbReference type="GO" id="GO:0016301">
    <property type="term" value="F:kinase activity"/>
    <property type="evidence" value="ECO:0007669"/>
    <property type="project" value="UniProtKB-KW"/>
</dbReference>
<accession>A0A845MIV2</accession>
<dbReference type="EC" id="2.7.6.1" evidence="5"/>
<dbReference type="CDD" id="cd06223">
    <property type="entry name" value="PRTases_typeI"/>
    <property type="match status" value="1"/>
</dbReference>
<dbReference type="Proteomes" id="UP000445696">
    <property type="component" value="Unassembled WGS sequence"/>
</dbReference>
<dbReference type="GO" id="GO:0006164">
    <property type="term" value="P:purine nucleotide biosynthetic process"/>
    <property type="evidence" value="ECO:0007669"/>
    <property type="project" value="TreeGrafter"/>
</dbReference>
<comment type="similarity">
    <text evidence="2">Belongs to the ribose-phosphate pyrophosphokinase family.</text>
</comment>
<name>A0A845MIV2_9PROT</name>
<dbReference type="GO" id="GO:0004749">
    <property type="term" value="F:ribose phosphate diphosphokinase activity"/>
    <property type="evidence" value="ECO:0007669"/>
    <property type="project" value="UniProtKB-EC"/>
</dbReference>
<dbReference type="GO" id="GO:0005737">
    <property type="term" value="C:cytoplasm"/>
    <property type="evidence" value="ECO:0007669"/>
    <property type="project" value="TreeGrafter"/>
</dbReference>
<dbReference type="NCBIfam" id="NF005537">
    <property type="entry name" value="PRK07199.1"/>
    <property type="match status" value="1"/>
</dbReference>
<feature type="domain" description="Phosphoribosyltransferase" evidence="3">
    <location>
        <begin position="152"/>
        <end position="260"/>
    </location>
</feature>
<dbReference type="GO" id="GO:0002189">
    <property type="term" value="C:ribose phosphate diphosphokinase complex"/>
    <property type="evidence" value="ECO:0007669"/>
    <property type="project" value="TreeGrafter"/>
</dbReference>
<keyword evidence="6" id="KW-1185">Reference proteome</keyword>
<gene>
    <name evidence="5" type="primary">prs</name>
    <name evidence="5" type="ORF">GQF03_11225</name>
</gene>
<evidence type="ECO:0000256" key="1">
    <source>
        <dbReference type="ARBA" id="ARBA00022727"/>
    </source>
</evidence>
<dbReference type="InterPro" id="IPR029057">
    <property type="entry name" value="PRTase-like"/>
</dbReference>
<dbReference type="InterPro" id="IPR000836">
    <property type="entry name" value="PRTase_dom"/>
</dbReference>
<evidence type="ECO:0000313" key="6">
    <source>
        <dbReference type="Proteomes" id="UP000445696"/>
    </source>
</evidence>
<reference evidence="5 6" key="1">
    <citation type="journal article" date="2014" name="Int. J. Syst. Evol. Microbiol.">
        <title>Sneathiella chungangensis sp. nov., isolated from a marine sand, and emended description of the genus Sneathiella.</title>
        <authorList>
            <person name="Siamphan C."/>
            <person name="Kim H."/>
            <person name="Lee J.S."/>
            <person name="Kim W."/>
        </authorList>
    </citation>
    <scope>NUCLEOTIDE SEQUENCE [LARGE SCALE GENOMIC DNA]</scope>
    <source>
        <strain evidence="5 6">KCTC 32476</strain>
    </source>
</reference>
<protein>
    <submittedName>
        <fullName evidence="5">Ribose-phosphate diphosphokinase</fullName>
        <ecNumber evidence="5">2.7.6.1</ecNumber>
    </submittedName>
</protein>
<evidence type="ECO:0000256" key="2">
    <source>
        <dbReference type="RuleBase" id="RU004324"/>
    </source>
</evidence>
<evidence type="ECO:0000313" key="5">
    <source>
        <dbReference type="EMBL" id="MZR22904.1"/>
    </source>
</evidence>
<proteinExistence type="inferred from homology"/>
<dbReference type="OrthoDB" id="324294at2"/>
<keyword evidence="5" id="KW-0418">Kinase</keyword>
<sequence>MKSPTLHFLPGFRSSALDLASHLNIPSYPIEIHKFPDGESKIRVEPVDGTVILYASLDRPNEKLIHLAFAAATFRDLGAQRLVLVAPYLCYMRQDKAFVSGEAVSQRIIGRYLASYFDRVITVDPHLHRIDNLQSVFGNCRADALTATGIIADTLAAEGVENMLLAGPDAESEQWVSAIAGPLSLPYVIGAKVRSGDRDVEVSFSTDRDMRAARIILLDDVISSGKTICEAAASLKKMGAQDIEAVTVHMLANNQDVAAIHAAGVSTIRSTDSVAHESNSLSLAPLLCEALLEEKEQ</sequence>
<dbReference type="RefSeq" id="WP_161339360.1">
    <property type="nucleotide sequence ID" value="NZ_JBHSDG010000004.1"/>
</dbReference>
<dbReference type="Pfam" id="PF00156">
    <property type="entry name" value="Pribosyltran"/>
    <property type="match status" value="1"/>
</dbReference>
<dbReference type="NCBIfam" id="TIGR01251">
    <property type="entry name" value="ribP_PPkin"/>
    <property type="match status" value="1"/>
</dbReference>
<comment type="caution">
    <text evidence="5">The sequence shown here is derived from an EMBL/GenBank/DDBJ whole genome shotgun (WGS) entry which is preliminary data.</text>
</comment>
<feature type="domain" description="Ribose-phosphate pyrophosphokinase N-terminal" evidence="4">
    <location>
        <begin position="17"/>
        <end position="113"/>
    </location>
</feature>
<dbReference type="Pfam" id="PF13793">
    <property type="entry name" value="Pribosyltran_N"/>
    <property type="match status" value="1"/>
</dbReference>
<dbReference type="EMBL" id="WTVA01000004">
    <property type="protein sequence ID" value="MZR22904.1"/>
    <property type="molecule type" value="Genomic_DNA"/>
</dbReference>
<dbReference type="PANTHER" id="PTHR10210:SF41">
    <property type="entry name" value="RIBOSE-PHOSPHATE PYROPHOSPHOKINASE 1, CHLOROPLASTIC"/>
    <property type="match status" value="1"/>
</dbReference>
<organism evidence="5 6">
    <name type="scientific">Sneathiella chungangensis</name>
    <dbReference type="NCBI Taxonomy" id="1418234"/>
    <lineage>
        <taxon>Bacteria</taxon>
        <taxon>Pseudomonadati</taxon>
        <taxon>Pseudomonadota</taxon>
        <taxon>Alphaproteobacteria</taxon>
        <taxon>Sneathiellales</taxon>
        <taxon>Sneathiellaceae</taxon>
        <taxon>Sneathiella</taxon>
    </lineage>
</organism>